<dbReference type="InterPro" id="IPR021448">
    <property type="entry name" value="DUF3098"/>
</dbReference>
<feature type="transmembrane region" description="Helical" evidence="1">
    <location>
        <begin position="24"/>
        <end position="42"/>
    </location>
</feature>
<reference evidence="3" key="1">
    <citation type="submission" date="2016-11" db="EMBL/GenBank/DDBJ databases">
        <authorList>
            <person name="Varghese N."/>
            <person name="Submissions S."/>
        </authorList>
    </citation>
    <scope>NUCLEOTIDE SEQUENCE [LARGE SCALE GENOMIC DNA]</scope>
    <source>
        <strain evidence="3">DSM 26910</strain>
    </source>
</reference>
<dbReference type="RefSeq" id="WP_073000467.1">
    <property type="nucleotide sequence ID" value="NZ_FQUM01000003.1"/>
</dbReference>
<dbReference type="OrthoDB" id="963379at2"/>
<evidence type="ECO:0000256" key="1">
    <source>
        <dbReference type="SAM" id="Phobius"/>
    </source>
</evidence>
<keyword evidence="3" id="KW-1185">Reference proteome</keyword>
<keyword evidence="1" id="KW-0472">Membrane</keyword>
<sequence>MKKKAIIQDKTTDEPEFALGKENYRMMAIGFGIIVVGFVLMIGGGSDDPNVFNSEIFSFRRITLAPLLLLFGFLFEIYAILKKPKNDK</sequence>
<evidence type="ECO:0000313" key="2">
    <source>
        <dbReference type="EMBL" id="SHF05407.1"/>
    </source>
</evidence>
<keyword evidence="1" id="KW-0812">Transmembrane</keyword>
<name>A0A1M4YI30_9BACT</name>
<evidence type="ECO:0000313" key="3">
    <source>
        <dbReference type="Proteomes" id="UP000184164"/>
    </source>
</evidence>
<dbReference type="Pfam" id="PF11297">
    <property type="entry name" value="DUF3098"/>
    <property type="match status" value="1"/>
</dbReference>
<accession>A0A1M4YI30</accession>
<dbReference type="AlphaFoldDB" id="A0A1M4YI30"/>
<keyword evidence="1" id="KW-1133">Transmembrane helix</keyword>
<dbReference type="STRING" id="1484053.SAMN05444274_103362"/>
<gene>
    <name evidence="2" type="ORF">SAMN05444274_103362</name>
</gene>
<evidence type="ECO:0008006" key="4">
    <source>
        <dbReference type="Google" id="ProtNLM"/>
    </source>
</evidence>
<dbReference type="Proteomes" id="UP000184164">
    <property type="component" value="Unassembled WGS sequence"/>
</dbReference>
<protein>
    <recommendedName>
        <fullName evidence="4">DUF3098 domain-containing protein</fullName>
    </recommendedName>
</protein>
<organism evidence="2 3">
    <name type="scientific">Mariniphaga anaerophila</name>
    <dbReference type="NCBI Taxonomy" id="1484053"/>
    <lineage>
        <taxon>Bacteria</taxon>
        <taxon>Pseudomonadati</taxon>
        <taxon>Bacteroidota</taxon>
        <taxon>Bacteroidia</taxon>
        <taxon>Marinilabiliales</taxon>
        <taxon>Prolixibacteraceae</taxon>
        <taxon>Mariniphaga</taxon>
    </lineage>
</organism>
<proteinExistence type="predicted"/>
<feature type="transmembrane region" description="Helical" evidence="1">
    <location>
        <begin position="62"/>
        <end position="81"/>
    </location>
</feature>
<dbReference type="EMBL" id="FQUM01000003">
    <property type="protein sequence ID" value="SHF05407.1"/>
    <property type="molecule type" value="Genomic_DNA"/>
</dbReference>